<sequence>MNRSKYVKKLTDIAKDYFKDDNITSHPFHLFTSSVQVNSFLRLYHQGRCDIDIEASLVIDI</sequence>
<reference evidence="1" key="1">
    <citation type="submission" date="2013-07" db="EMBL/GenBank/DDBJ databases">
        <title>The genome of an arbuscular mycorrhizal fungus provides insights into the evolution of the oldest plant symbiosis.</title>
        <authorList>
            <consortium name="DOE Joint Genome Institute"/>
            <person name="Tisserant E."/>
            <person name="Malbreil M."/>
            <person name="Kuo A."/>
            <person name="Kohler A."/>
            <person name="Symeonidi A."/>
            <person name="Balestrini R."/>
            <person name="Charron P."/>
            <person name="Duensing N."/>
            <person name="Frei-dit-Frey N."/>
            <person name="Gianinazzi-Pearson V."/>
            <person name="Gilbert B."/>
            <person name="Handa Y."/>
            <person name="Hijri M."/>
            <person name="Kaul R."/>
            <person name="Kawaguchi M."/>
            <person name="Krajinski F."/>
            <person name="Lammers P."/>
            <person name="Lapierre D."/>
            <person name="Masclaux F.G."/>
            <person name="Murat C."/>
            <person name="Morin E."/>
            <person name="Ndikumana S."/>
            <person name="Pagni M."/>
            <person name="Petitpierre D."/>
            <person name="Requena N."/>
            <person name="Rosikiewicz P."/>
            <person name="Riley R."/>
            <person name="Saito K."/>
            <person name="San Clemente H."/>
            <person name="Shapiro H."/>
            <person name="van Tuinen D."/>
            <person name="Becard G."/>
            <person name="Bonfante P."/>
            <person name="Paszkowski U."/>
            <person name="Shachar-Hill Y."/>
            <person name="Young J.P."/>
            <person name="Sanders I.R."/>
            <person name="Henrissat B."/>
            <person name="Rensing S.A."/>
            <person name="Grigoriev I.V."/>
            <person name="Corradi N."/>
            <person name="Roux C."/>
            <person name="Martin F."/>
        </authorList>
    </citation>
    <scope>NUCLEOTIDE SEQUENCE</scope>
    <source>
        <strain evidence="1">DAOM 197198</strain>
    </source>
</reference>
<protein>
    <submittedName>
        <fullName evidence="1">Uncharacterized protein</fullName>
    </submittedName>
</protein>
<proteinExistence type="predicted"/>
<name>U9UJR0_RHIID</name>
<organism evidence="1">
    <name type="scientific">Rhizophagus irregularis (strain DAOM 181602 / DAOM 197198 / MUCL 43194)</name>
    <name type="common">Arbuscular mycorrhizal fungus</name>
    <name type="synonym">Glomus intraradices</name>
    <dbReference type="NCBI Taxonomy" id="747089"/>
    <lineage>
        <taxon>Eukaryota</taxon>
        <taxon>Fungi</taxon>
        <taxon>Fungi incertae sedis</taxon>
        <taxon>Mucoromycota</taxon>
        <taxon>Glomeromycotina</taxon>
        <taxon>Glomeromycetes</taxon>
        <taxon>Glomerales</taxon>
        <taxon>Glomeraceae</taxon>
        <taxon>Rhizophagus</taxon>
    </lineage>
</organism>
<accession>U9UJR0</accession>
<dbReference type="EMBL" id="KI278864">
    <property type="protein sequence ID" value="ESA18803.1"/>
    <property type="molecule type" value="Genomic_DNA"/>
</dbReference>
<dbReference type="HOGENOM" id="CLU_2923787_0_0_1"/>
<evidence type="ECO:0000313" key="1">
    <source>
        <dbReference type="EMBL" id="ESA18803.1"/>
    </source>
</evidence>
<dbReference type="AlphaFoldDB" id="U9UJR0"/>
<gene>
    <name evidence="1" type="ORF">GLOINDRAFT_20302</name>
</gene>